<gene>
    <name evidence="2" type="ORF">FcAc13_04055</name>
</gene>
<feature type="signal peptide" evidence="1">
    <location>
        <begin position="1"/>
        <end position="20"/>
    </location>
</feature>
<organism evidence="2 3">
    <name type="scientific">Frischella japonica</name>
    <dbReference type="NCBI Taxonomy" id="2741544"/>
    <lineage>
        <taxon>Bacteria</taxon>
        <taxon>Pseudomonadati</taxon>
        <taxon>Pseudomonadota</taxon>
        <taxon>Gammaproteobacteria</taxon>
        <taxon>Orbales</taxon>
        <taxon>Orbaceae</taxon>
        <taxon>Frischella</taxon>
    </lineage>
</organism>
<protein>
    <submittedName>
        <fullName evidence="2">Sel1 repeat family protein</fullName>
    </submittedName>
</protein>
<accession>A0ABR7QW91</accession>
<evidence type="ECO:0000313" key="2">
    <source>
        <dbReference type="EMBL" id="MBC9130478.1"/>
    </source>
</evidence>
<dbReference type="SUPFAM" id="SSF81901">
    <property type="entry name" value="HCP-like"/>
    <property type="match status" value="3"/>
</dbReference>
<keyword evidence="1" id="KW-0732">Signal</keyword>
<comment type="caution">
    <text evidence="2">The sequence shown here is derived from an EMBL/GenBank/DDBJ whole genome shotgun (WGS) entry which is preliminary data.</text>
</comment>
<evidence type="ECO:0000256" key="1">
    <source>
        <dbReference type="SAM" id="SignalP"/>
    </source>
</evidence>
<dbReference type="Gene3D" id="1.25.40.10">
    <property type="entry name" value="Tetratricopeptide repeat domain"/>
    <property type="match status" value="2"/>
</dbReference>
<dbReference type="PANTHER" id="PTHR11102:SF160">
    <property type="entry name" value="ERAD-ASSOCIATED E3 UBIQUITIN-PROTEIN LIGASE COMPONENT HRD3"/>
    <property type="match status" value="1"/>
</dbReference>
<dbReference type="InterPro" id="IPR050767">
    <property type="entry name" value="Sel1_AlgK"/>
</dbReference>
<feature type="chain" id="PRO_5045832880" evidence="1">
    <location>
        <begin position="21"/>
        <end position="563"/>
    </location>
</feature>
<dbReference type="EMBL" id="JABURY010000008">
    <property type="protein sequence ID" value="MBC9130478.1"/>
    <property type="molecule type" value="Genomic_DNA"/>
</dbReference>
<evidence type="ECO:0000313" key="3">
    <source>
        <dbReference type="Proteomes" id="UP000651208"/>
    </source>
</evidence>
<dbReference type="PANTHER" id="PTHR11102">
    <property type="entry name" value="SEL-1-LIKE PROTEIN"/>
    <property type="match status" value="1"/>
</dbReference>
<proteinExistence type="predicted"/>
<sequence>MLKKIILLLVLTVFSSSVFSFNNINTVIESLENKTEKKYINELTQKDLTIIPSIKQLASIYIDLADEIQKIDCYQLQKLYKLLLNDEINNIKTIINEQSYLNDIENIECQAPSENTIQYITHKLHEKAITLYTMAIINGDLDSISELVKQGKAERIPTSHFRNLITYLEKHSLDTNHYAMFLMGQLYLNNLVYTDSRLEKARKLFEQIMDIDSQEVLYFIALAKIEETIEKLYFSIDENNHLTPSEQRSDSADDDNIIELIVKMANLNDVPTLLYLSYYYSDTAINQSLTYFNKACIITSSEACNIYADHLKQKPTQQEIYTLLQKFDKKNPDFNTAVAIGKWYENEHKYINAINYYSYATNKDPKLLLKMAELYSKIYRYGYTYIENDIMNYNRINLCYIKYLSYFDDVDIKYAIYLNYQKISQLRYDPEDEQNALFWLEASATDGHKERQYEIAEHYKWGRFSEKNYSKAAYWYNRYCTDNPIKETPDYCQAFTKINSIPHLQENADNGDMEAQYQMGTNLIKYTQLYKIGENYLKKAKDQGHFDAGIELMIYRPLINFSG</sequence>
<reference evidence="2 3" key="1">
    <citation type="submission" date="2020-06" db="EMBL/GenBank/DDBJ databases">
        <title>Frischella cerana isolated from Apis cerana gut homogenate.</title>
        <authorList>
            <person name="Wolter L.A."/>
            <person name="Suenami S."/>
            <person name="Miyazaki R."/>
        </authorList>
    </citation>
    <scope>NUCLEOTIDE SEQUENCE [LARGE SCALE GENOMIC DNA]</scope>
    <source>
        <strain evidence="2 3">Ac13</strain>
    </source>
</reference>
<name>A0ABR7QW91_9GAMM</name>
<dbReference type="Proteomes" id="UP000651208">
    <property type="component" value="Unassembled WGS sequence"/>
</dbReference>
<keyword evidence="3" id="KW-1185">Reference proteome</keyword>
<dbReference type="InterPro" id="IPR011990">
    <property type="entry name" value="TPR-like_helical_dom_sf"/>
</dbReference>
<dbReference type="RefSeq" id="WP_187754927.1">
    <property type="nucleotide sequence ID" value="NZ_JABURY010000008.1"/>
</dbReference>